<sequence length="238" mass="25892">MKSNPTLFSKSIKKSAVLIAIFGTALAFTSCKNDVYQPEEVSALSITNASPLKDSVDFFLNNRRVNNTAPLTFGKTLEYVRVFPGTTNGALTKPNTAKSFYSANFNLIKGQYQSLYVVTKGDSTSFLVLKDDFTAPATGQSKIRFVNLSSDSPAYDLTLDADTTVFTNRAYQAFSAFKNVKPTKYTATLVNTATKSVVATLSNIDITAGNFYTIYAKGLVNTTVTAKQVSLSASQHKW</sequence>
<feature type="domain" description="DUF4397" evidence="2">
    <location>
        <begin position="43"/>
        <end position="157"/>
    </location>
</feature>
<protein>
    <recommendedName>
        <fullName evidence="2">DUF4397 domain-containing protein</fullName>
    </recommendedName>
</protein>
<reference evidence="3 4" key="1">
    <citation type="submission" date="2020-08" db="EMBL/GenBank/DDBJ databases">
        <title>Genomic Encyclopedia of Type Strains, Phase IV (KMG-V): Genome sequencing to study the core and pangenomes of soil and plant-associated prokaryotes.</title>
        <authorList>
            <person name="Whitman W."/>
        </authorList>
    </citation>
    <scope>NUCLEOTIDE SEQUENCE [LARGE SCALE GENOMIC DNA]</scope>
    <source>
        <strain evidence="3 4">M2T3</strain>
    </source>
</reference>
<proteinExistence type="predicted"/>
<dbReference type="EMBL" id="JACHCC010000010">
    <property type="protein sequence ID" value="MBB6501606.1"/>
    <property type="molecule type" value="Genomic_DNA"/>
</dbReference>
<evidence type="ECO:0000313" key="4">
    <source>
        <dbReference type="Proteomes" id="UP000521017"/>
    </source>
</evidence>
<dbReference type="PROSITE" id="PS51257">
    <property type="entry name" value="PROKAR_LIPOPROTEIN"/>
    <property type="match status" value="1"/>
</dbReference>
<dbReference type="Pfam" id="PF14344">
    <property type="entry name" value="DUF4397"/>
    <property type="match status" value="1"/>
</dbReference>
<evidence type="ECO:0000256" key="1">
    <source>
        <dbReference type="SAM" id="SignalP"/>
    </source>
</evidence>
<evidence type="ECO:0000259" key="2">
    <source>
        <dbReference type="Pfam" id="PF14344"/>
    </source>
</evidence>
<dbReference type="InterPro" id="IPR025510">
    <property type="entry name" value="DUF4397"/>
</dbReference>
<organism evidence="3 4">
    <name type="scientific">Pedobacter cryoconitis</name>
    <dbReference type="NCBI Taxonomy" id="188932"/>
    <lineage>
        <taxon>Bacteria</taxon>
        <taxon>Pseudomonadati</taxon>
        <taxon>Bacteroidota</taxon>
        <taxon>Sphingobacteriia</taxon>
        <taxon>Sphingobacteriales</taxon>
        <taxon>Sphingobacteriaceae</taxon>
        <taxon>Pedobacter</taxon>
    </lineage>
</organism>
<dbReference type="AlphaFoldDB" id="A0A7X0J5Q8"/>
<name>A0A7X0J5Q8_9SPHI</name>
<gene>
    <name evidence="3" type="ORF">HDF25_003781</name>
</gene>
<comment type="caution">
    <text evidence="3">The sequence shown here is derived from an EMBL/GenBank/DDBJ whole genome shotgun (WGS) entry which is preliminary data.</text>
</comment>
<dbReference type="Proteomes" id="UP000521017">
    <property type="component" value="Unassembled WGS sequence"/>
</dbReference>
<dbReference type="RefSeq" id="WP_184627510.1">
    <property type="nucleotide sequence ID" value="NZ_JACHCC010000010.1"/>
</dbReference>
<feature type="chain" id="PRO_5031407785" description="DUF4397 domain-containing protein" evidence="1">
    <location>
        <begin position="28"/>
        <end position="238"/>
    </location>
</feature>
<keyword evidence="1" id="KW-0732">Signal</keyword>
<accession>A0A7X0J5Q8</accession>
<feature type="signal peptide" evidence="1">
    <location>
        <begin position="1"/>
        <end position="27"/>
    </location>
</feature>
<evidence type="ECO:0000313" key="3">
    <source>
        <dbReference type="EMBL" id="MBB6501606.1"/>
    </source>
</evidence>